<dbReference type="InterPro" id="IPR050811">
    <property type="entry name" value="Phosphate_ABC_transporter"/>
</dbReference>
<dbReference type="EMBL" id="CP133270">
    <property type="protein sequence ID" value="WVX66528.1"/>
    <property type="molecule type" value="Genomic_DNA"/>
</dbReference>
<dbReference type="Gene3D" id="3.40.190.10">
    <property type="entry name" value="Periplasmic binding protein-like II"/>
    <property type="match status" value="2"/>
</dbReference>
<dbReference type="Pfam" id="PF12849">
    <property type="entry name" value="PBP_like_2"/>
    <property type="match status" value="1"/>
</dbReference>
<evidence type="ECO:0000256" key="1">
    <source>
        <dbReference type="ARBA" id="ARBA00022729"/>
    </source>
</evidence>
<sequence length="380" mass="42165">MQAVEFSKNSIDSCQAERNLGDAPRNPLFPDRFFRDVIFQMLLKQVQHNRLTVALLLTLTLVFSLEARNEIRIVGSATVFPFAASVAEETTRQSGIATPIVEATGTGGGLKLFCQGLGERTPDIAIASRPMTETERKICLNHGVNRIFEMKIGMDGIALVSSKSGSTLALSKIQLREALAYALPSPQGVVKNTLRRWSDIDAHLPEMKITVLGPSPSSGTRDAFLELIMAPFCKSQGDFEERDCTALREDGGYVDAGENENLIVQKLISNPKLFGIVSFSYLVQNKNKLQAARIDEITPSIQTISSGIYPISRALYLYVKMEHLKDHAEIKTYLDEFMSDRASGPQGYLTEKGLIPLPREERGVIRNRITQEFKKGNLNR</sequence>
<gene>
    <name evidence="3" type="ORF">Bealeia1_00707</name>
</gene>
<protein>
    <submittedName>
        <fullName evidence="3">Phosphate ABC transporter periplasmic binding protein</fullName>
    </submittedName>
</protein>
<proteinExistence type="predicted"/>
<reference evidence="3 4" key="1">
    <citation type="journal article" date="2024" name="Environ. Microbiol.">
        <title>Novel evolutionary insights on the interactions of the Holosporales (Alphaproteobacteria) with eukaryotic hosts from comparative genomics.</title>
        <authorList>
            <person name="Giovannini M."/>
            <person name="Petroni G."/>
            <person name="Castelli M."/>
        </authorList>
    </citation>
    <scope>NUCLEOTIDE SEQUENCE [LARGE SCALE GENOMIC DNA]</scope>
    <source>
        <strain evidence="3 4">US_Bl 15I1</strain>
    </source>
</reference>
<keyword evidence="4" id="KW-1185">Reference proteome</keyword>
<organism evidence="3 4">
    <name type="scientific">Candidatus Bealeia paramacronuclearis</name>
    <dbReference type="NCBI Taxonomy" id="1921001"/>
    <lineage>
        <taxon>Bacteria</taxon>
        <taxon>Pseudomonadati</taxon>
        <taxon>Pseudomonadota</taxon>
        <taxon>Alphaproteobacteria</taxon>
        <taxon>Holosporales</taxon>
        <taxon>Holosporaceae</taxon>
        <taxon>Candidatus Bealeia</taxon>
    </lineage>
</organism>
<dbReference type="PANTHER" id="PTHR30570">
    <property type="entry name" value="PERIPLASMIC PHOSPHATE BINDING COMPONENT OF PHOSPHATE ABC TRANSPORTER"/>
    <property type="match status" value="1"/>
</dbReference>
<dbReference type="SUPFAM" id="SSF53850">
    <property type="entry name" value="Periplasmic binding protein-like II"/>
    <property type="match status" value="1"/>
</dbReference>
<dbReference type="PANTHER" id="PTHR30570:SF1">
    <property type="entry name" value="PHOSPHATE-BINDING PROTEIN PSTS"/>
    <property type="match status" value="1"/>
</dbReference>
<dbReference type="Proteomes" id="UP001330434">
    <property type="component" value="Chromosome"/>
</dbReference>
<name>A0ABZ2C390_9PROT</name>
<keyword evidence="1" id="KW-0732">Signal</keyword>
<feature type="domain" description="PBP" evidence="2">
    <location>
        <begin position="68"/>
        <end position="341"/>
    </location>
</feature>
<evidence type="ECO:0000313" key="4">
    <source>
        <dbReference type="Proteomes" id="UP001330434"/>
    </source>
</evidence>
<evidence type="ECO:0000313" key="3">
    <source>
        <dbReference type="EMBL" id="WVX66528.1"/>
    </source>
</evidence>
<evidence type="ECO:0000259" key="2">
    <source>
        <dbReference type="Pfam" id="PF12849"/>
    </source>
</evidence>
<dbReference type="InterPro" id="IPR024370">
    <property type="entry name" value="PBP_domain"/>
</dbReference>
<accession>A0ABZ2C390</accession>